<name>H1YD58_9SPHI</name>
<dbReference type="Gene3D" id="3.30.310.70">
    <property type="entry name" value="TT1751-like domain"/>
    <property type="match status" value="1"/>
</dbReference>
<dbReference type="Pfam" id="PF03625">
    <property type="entry name" value="DUF302"/>
    <property type="match status" value="1"/>
</dbReference>
<feature type="domain" description="DUF302" evidence="1">
    <location>
        <begin position="79"/>
        <end position="125"/>
    </location>
</feature>
<dbReference type="CDD" id="cd14797">
    <property type="entry name" value="DUF302"/>
    <property type="match status" value="1"/>
</dbReference>
<dbReference type="SUPFAM" id="SSF103247">
    <property type="entry name" value="TT1751-like"/>
    <property type="match status" value="1"/>
</dbReference>
<keyword evidence="3" id="KW-1185">Reference proteome</keyword>
<protein>
    <recommendedName>
        <fullName evidence="1">DUF302 domain-containing protein</fullName>
    </recommendedName>
</protein>
<dbReference type="Proteomes" id="UP000002774">
    <property type="component" value="Chromosome"/>
</dbReference>
<dbReference type="eggNOG" id="COG3439">
    <property type="taxonomic scope" value="Bacteria"/>
</dbReference>
<sequence length="165" mass="18271">METQYTVTHISVKLESGFAEFTRELEAALGRLDVPALTKAGHDAEATTLAIKAMQGEDGMTLFNIEDLGHLLSLNGPSRTAKRYFVGNYLRASQIISTDIRLGLYAPLRVLVYEAEDQTAYAEYDLPSSQFSMFGDELITKSGFGLDTKLKNIITLADEWAKLKN</sequence>
<dbReference type="STRING" id="714943.Mucpa_1972"/>
<organism evidence="2 3">
    <name type="scientific">Mucilaginibacter paludis DSM 18603</name>
    <dbReference type="NCBI Taxonomy" id="714943"/>
    <lineage>
        <taxon>Bacteria</taxon>
        <taxon>Pseudomonadati</taxon>
        <taxon>Bacteroidota</taxon>
        <taxon>Sphingobacteriia</taxon>
        <taxon>Sphingobacteriales</taxon>
        <taxon>Sphingobacteriaceae</taxon>
        <taxon>Mucilaginibacter</taxon>
    </lineage>
</organism>
<proteinExistence type="predicted"/>
<dbReference type="EMBL" id="CM001403">
    <property type="protein sequence ID" value="EHQ26115.1"/>
    <property type="molecule type" value="Genomic_DNA"/>
</dbReference>
<dbReference type="InterPro" id="IPR005180">
    <property type="entry name" value="DUF302"/>
</dbReference>
<dbReference type="RefSeq" id="WP_008506087.1">
    <property type="nucleotide sequence ID" value="NZ_CM001403.1"/>
</dbReference>
<reference evidence="2" key="1">
    <citation type="submission" date="2011-09" db="EMBL/GenBank/DDBJ databases">
        <title>The permanent draft genome of Mucilaginibacter paludis DSM 18603.</title>
        <authorList>
            <consortium name="US DOE Joint Genome Institute (JGI-PGF)"/>
            <person name="Lucas S."/>
            <person name="Han J."/>
            <person name="Lapidus A."/>
            <person name="Bruce D."/>
            <person name="Goodwin L."/>
            <person name="Pitluck S."/>
            <person name="Peters L."/>
            <person name="Kyrpides N."/>
            <person name="Mavromatis K."/>
            <person name="Ivanova N."/>
            <person name="Mikhailova N."/>
            <person name="Held B."/>
            <person name="Detter J.C."/>
            <person name="Tapia R."/>
            <person name="Han C."/>
            <person name="Land M."/>
            <person name="Hauser L."/>
            <person name="Markowitz V."/>
            <person name="Cheng J.-F."/>
            <person name="Hugenholtz P."/>
            <person name="Woyke T."/>
            <person name="Wu D."/>
            <person name="Tindall B."/>
            <person name="Brambilla E."/>
            <person name="Klenk H.-P."/>
            <person name="Eisen J.A."/>
        </authorList>
    </citation>
    <scope>NUCLEOTIDE SEQUENCE [LARGE SCALE GENOMIC DNA]</scope>
    <source>
        <strain evidence="2">DSM 18603</strain>
    </source>
</reference>
<evidence type="ECO:0000259" key="1">
    <source>
        <dbReference type="Pfam" id="PF03625"/>
    </source>
</evidence>
<dbReference type="InterPro" id="IPR035923">
    <property type="entry name" value="TT1751-like_sf"/>
</dbReference>
<evidence type="ECO:0000313" key="3">
    <source>
        <dbReference type="Proteomes" id="UP000002774"/>
    </source>
</evidence>
<dbReference type="HOGENOM" id="CLU_105954_2_0_10"/>
<dbReference type="OrthoDB" id="121208at2"/>
<evidence type="ECO:0000313" key="2">
    <source>
        <dbReference type="EMBL" id="EHQ26115.1"/>
    </source>
</evidence>
<dbReference type="AlphaFoldDB" id="H1YD58"/>
<gene>
    <name evidence="2" type="ORF">Mucpa_1972</name>
</gene>
<accession>H1YD58</accession>